<dbReference type="PANTHER" id="PTHR30006:SF3">
    <property type="entry name" value="THIAMINE-BINDING PERIPLASMIC PROTEIN"/>
    <property type="match status" value="1"/>
</dbReference>
<dbReference type="RefSeq" id="WP_233472091.1">
    <property type="nucleotide sequence ID" value="NZ_CAJHCS010000032.1"/>
</dbReference>
<accession>A0ABU9QLB8</accession>
<evidence type="ECO:0000256" key="5">
    <source>
        <dbReference type="ARBA" id="ARBA00022764"/>
    </source>
</evidence>
<dbReference type="Proteomes" id="UP001494588">
    <property type="component" value="Unassembled WGS sequence"/>
</dbReference>
<keyword evidence="3" id="KW-0813">Transport</keyword>
<comment type="caution">
    <text evidence="6">The sequence shown here is derived from an EMBL/GenBank/DDBJ whole genome shotgun (WGS) entry which is preliminary data.</text>
</comment>
<evidence type="ECO:0000256" key="2">
    <source>
        <dbReference type="ARBA" id="ARBA00008520"/>
    </source>
</evidence>
<keyword evidence="4" id="KW-0732">Signal</keyword>
<dbReference type="InterPro" id="IPR006059">
    <property type="entry name" value="SBP"/>
</dbReference>
<evidence type="ECO:0000256" key="1">
    <source>
        <dbReference type="ARBA" id="ARBA00004418"/>
    </source>
</evidence>
<name>A0ABU9QLB8_9BURK</name>
<keyword evidence="7" id="KW-1185">Reference proteome</keyword>
<comment type="subcellular location">
    <subcellularLocation>
        <location evidence="1">Periplasm</location>
    </subcellularLocation>
</comment>
<sequence length="349" mass="38709">MNKLIRFLTIGGFVLCQATTSRAEETITVASPGGAYQQSLRNNVFDPFTRATGIQVNVVTAEAQEQIARLRAMAQTGSVNWDLIILGDIEAHADRVKAITEDMTGFCQKLGGKSLMPAGCDRAGVNLDYGVTYLVYNGDKFPKGGPTNWKEFWDTTAFPGGRALPDFGDPWRVMAVALVADGVPLNHLFPLDIKRALHKLDQVRPQVSMWWRTGDQSIQGYRSGQYFTGMMWRTRASVLEKEGRKVESSYDGAIIIADRAMIPKGAPHKAAAEKLLEYFASTPSAQAKHCENLDCVPASDVAMKMMPPDAQKRLPTPEEIKSKFIVPNPDWINANRDSLLESWNTWIQQ</sequence>
<reference evidence="6 7" key="1">
    <citation type="submission" date="2024-01" db="EMBL/GenBank/DDBJ databases">
        <title>The diversity of rhizobia nodulating Mimosa spp. in eleven states of Brazil covering several biomes is determined by host plant, location, and edaphic factors.</title>
        <authorList>
            <person name="Rouws L."/>
            <person name="Barauna A."/>
            <person name="Beukes C."/>
            <person name="De Faria S.M."/>
            <person name="Gross E."/>
            <person name="Dos Reis Junior F.B."/>
            <person name="Simon M."/>
            <person name="Maluk M."/>
            <person name="Odee D.W."/>
            <person name="Kenicer G."/>
            <person name="Young J.P.W."/>
            <person name="Reis V.M."/>
            <person name="Zilli J."/>
            <person name="James E.K."/>
        </authorList>
    </citation>
    <scope>NUCLEOTIDE SEQUENCE [LARGE SCALE GENOMIC DNA]</scope>
    <source>
        <strain evidence="6 7">JPY77</strain>
    </source>
</reference>
<dbReference type="Gene3D" id="3.40.190.10">
    <property type="entry name" value="Periplasmic binding protein-like II"/>
    <property type="match status" value="2"/>
</dbReference>
<evidence type="ECO:0000313" key="7">
    <source>
        <dbReference type="Proteomes" id="UP001494588"/>
    </source>
</evidence>
<keyword evidence="5" id="KW-0574">Periplasm</keyword>
<dbReference type="PANTHER" id="PTHR30006">
    <property type="entry name" value="THIAMINE-BINDING PERIPLASMIC PROTEIN-RELATED"/>
    <property type="match status" value="1"/>
</dbReference>
<dbReference type="SUPFAM" id="SSF53850">
    <property type="entry name" value="Periplasmic binding protein-like II"/>
    <property type="match status" value="1"/>
</dbReference>
<comment type="similarity">
    <text evidence="2">Belongs to the bacterial solute-binding protein 1 family.</text>
</comment>
<dbReference type="EMBL" id="JAZHGC010000034">
    <property type="protein sequence ID" value="MEM5290280.1"/>
    <property type="molecule type" value="Genomic_DNA"/>
</dbReference>
<protein>
    <submittedName>
        <fullName evidence="6">Extracellular solute-binding protein</fullName>
    </submittedName>
</protein>
<evidence type="ECO:0000256" key="3">
    <source>
        <dbReference type="ARBA" id="ARBA00022448"/>
    </source>
</evidence>
<organism evidence="6 7">
    <name type="scientific">Paraburkholderia sabiae</name>
    <dbReference type="NCBI Taxonomy" id="273251"/>
    <lineage>
        <taxon>Bacteria</taxon>
        <taxon>Pseudomonadati</taxon>
        <taxon>Pseudomonadota</taxon>
        <taxon>Betaproteobacteria</taxon>
        <taxon>Burkholderiales</taxon>
        <taxon>Burkholderiaceae</taxon>
        <taxon>Paraburkholderia</taxon>
    </lineage>
</organism>
<proteinExistence type="inferred from homology"/>
<evidence type="ECO:0000313" key="6">
    <source>
        <dbReference type="EMBL" id="MEM5290280.1"/>
    </source>
</evidence>
<dbReference type="Pfam" id="PF13416">
    <property type="entry name" value="SBP_bac_8"/>
    <property type="match status" value="1"/>
</dbReference>
<gene>
    <name evidence="6" type="ORF">V4C55_31605</name>
</gene>
<evidence type="ECO:0000256" key="4">
    <source>
        <dbReference type="ARBA" id="ARBA00022729"/>
    </source>
</evidence>